<keyword evidence="4 6" id="KW-0804">Transcription</keyword>
<feature type="domain" description="Heat-inducible transcription repressor HrcA C-terminal" evidence="7">
    <location>
        <begin position="107"/>
        <end position="327"/>
    </location>
</feature>
<keyword evidence="2 6" id="KW-0805">Transcription regulation</keyword>
<dbReference type="RefSeq" id="WP_013277590.1">
    <property type="nucleotide sequence ID" value="NC_014378.1"/>
</dbReference>
<dbReference type="Proteomes" id="UP000001661">
    <property type="component" value="Chromosome"/>
</dbReference>
<dbReference type="GO" id="GO:0003677">
    <property type="term" value="F:DNA binding"/>
    <property type="evidence" value="ECO:0007669"/>
    <property type="project" value="InterPro"/>
</dbReference>
<name>D9QV85_ACEAZ</name>
<dbReference type="Gene3D" id="3.30.390.60">
    <property type="entry name" value="Heat-inducible transcription repressor hrca homolog, domain 3"/>
    <property type="match status" value="1"/>
</dbReference>
<dbReference type="NCBIfam" id="TIGR00331">
    <property type="entry name" value="hrcA"/>
    <property type="match status" value="1"/>
</dbReference>
<organism evidence="8 9">
    <name type="scientific">Acetohalobium arabaticum (strain ATCC 49924 / DSM 5501 / Z-7288)</name>
    <dbReference type="NCBI Taxonomy" id="574087"/>
    <lineage>
        <taxon>Bacteria</taxon>
        <taxon>Bacillati</taxon>
        <taxon>Bacillota</taxon>
        <taxon>Clostridia</taxon>
        <taxon>Halanaerobiales</taxon>
        <taxon>Halobacteroidaceae</taxon>
        <taxon>Acetohalobium</taxon>
    </lineage>
</organism>
<evidence type="ECO:0000259" key="7">
    <source>
        <dbReference type="Pfam" id="PF01628"/>
    </source>
</evidence>
<evidence type="ECO:0000256" key="3">
    <source>
        <dbReference type="ARBA" id="ARBA00023016"/>
    </source>
</evidence>
<proteinExistence type="inferred from homology"/>
<comment type="similarity">
    <text evidence="6">Belongs to the HrcA family.</text>
</comment>
<evidence type="ECO:0000256" key="2">
    <source>
        <dbReference type="ARBA" id="ARBA00023015"/>
    </source>
</evidence>
<dbReference type="SUPFAM" id="SSF46785">
    <property type="entry name" value="Winged helix' DNA-binding domain"/>
    <property type="match status" value="1"/>
</dbReference>
<accession>D9QV85</accession>
<dbReference type="Gene3D" id="1.10.10.10">
    <property type="entry name" value="Winged helix-like DNA-binding domain superfamily/Winged helix DNA-binding domain"/>
    <property type="match status" value="1"/>
</dbReference>
<dbReference type="Gene3D" id="3.30.450.40">
    <property type="match status" value="1"/>
</dbReference>
<evidence type="ECO:0000256" key="6">
    <source>
        <dbReference type="HAMAP-Rule" id="MF_00081"/>
    </source>
</evidence>
<evidence type="ECO:0000256" key="5">
    <source>
        <dbReference type="ARBA" id="ARBA00055319"/>
    </source>
</evidence>
<gene>
    <name evidence="6" type="primary">hrcA</name>
    <name evidence="8" type="ordered locus">Acear_0602</name>
</gene>
<dbReference type="InterPro" id="IPR029016">
    <property type="entry name" value="GAF-like_dom_sf"/>
</dbReference>
<dbReference type="PIRSF" id="PIRSF005485">
    <property type="entry name" value="HrcA"/>
    <property type="match status" value="1"/>
</dbReference>
<evidence type="ECO:0000256" key="1">
    <source>
        <dbReference type="ARBA" id="ARBA00022491"/>
    </source>
</evidence>
<dbReference type="Pfam" id="PF01628">
    <property type="entry name" value="HrcA"/>
    <property type="match status" value="1"/>
</dbReference>
<dbReference type="PANTHER" id="PTHR34824">
    <property type="entry name" value="HEAT-INDUCIBLE TRANSCRIPTION REPRESSOR HRCA"/>
    <property type="match status" value="1"/>
</dbReference>
<evidence type="ECO:0000313" key="9">
    <source>
        <dbReference type="Proteomes" id="UP000001661"/>
    </source>
</evidence>
<keyword evidence="9" id="KW-1185">Reference proteome</keyword>
<protein>
    <recommendedName>
        <fullName evidence="6">Heat-inducible transcription repressor HrcA</fullName>
    </recommendedName>
</protein>
<dbReference type="AlphaFoldDB" id="D9QV85"/>
<keyword evidence="1 6" id="KW-0678">Repressor</keyword>
<dbReference type="PANTHER" id="PTHR34824:SF1">
    <property type="entry name" value="HEAT-INDUCIBLE TRANSCRIPTION REPRESSOR HRCA"/>
    <property type="match status" value="1"/>
</dbReference>
<dbReference type="InterPro" id="IPR021153">
    <property type="entry name" value="HrcA_C"/>
</dbReference>
<dbReference type="EMBL" id="CP002105">
    <property type="protein sequence ID" value="ADL12144.1"/>
    <property type="molecule type" value="Genomic_DNA"/>
</dbReference>
<reference evidence="8 9" key="1">
    <citation type="journal article" date="2010" name="Stand. Genomic Sci.">
        <title>Complete genome sequence of Acetohalobium arabaticum type strain (Z-7288).</title>
        <authorList>
            <person name="Sikorski J."/>
            <person name="Lapidus A."/>
            <person name="Chertkov O."/>
            <person name="Lucas S."/>
            <person name="Copeland A."/>
            <person name="Glavina Del Rio T."/>
            <person name="Nolan M."/>
            <person name="Tice H."/>
            <person name="Cheng J.F."/>
            <person name="Han C."/>
            <person name="Brambilla E."/>
            <person name="Pitluck S."/>
            <person name="Liolios K."/>
            <person name="Ivanova N."/>
            <person name="Mavromatis K."/>
            <person name="Mikhailova N."/>
            <person name="Pati A."/>
            <person name="Bruce D."/>
            <person name="Detter C."/>
            <person name="Tapia R."/>
            <person name="Goodwin L."/>
            <person name="Chen A."/>
            <person name="Palaniappan K."/>
            <person name="Land M."/>
            <person name="Hauser L."/>
            <person name="Chang Y.J."/>
            <person name="Jeffries C.D."/>
            <person name="Rohde M."/>
            <person name="Goker M."/>
            <person name="Spring S."/>
            <person name="Woyke T."/>
            <person name="Bristow J."/>
            <person name="Eisen J.A."/>
            <person name="Markowitz V."/>
            <person name="Hugenholtz P."/>
            <person name="Kyrpides N.C."/>
            <person name="Klenk H.P."/>
        </authorList>
    </citation>
    <scope>NUCLEOTIDE SEQUENCE [LARGE SCALE GENOMIC DNA]</scope>
    <source>
        <strain evidence="9">ATCC 49924 / DSM 5501 / Z-7288</strain>
    </source>
</reference>
<dbReference type="FunFam" id="1.10.10.10:FF:000049">
    <property type="entry name" value="Heat-inducible transcription repressor HrcA"/>
    <property type="match status" value="1"/>
</dbReference>
<evidence type="ECO:0000313" key="8">
    <source>
        <dbReference type="EMBL" id="ADL12144.1"/>
    </source>
</evidence>
<dbReference type="HAMAP" id="MF_00081">
    <property type="entry name" value="HrcA"/>
    <property type="match status" value="1"/>
</dbReference>
<evidence type="ECO:0000256" key="4">
    <source>
        <dbReference type="ARBA" id="ARBA00023163"/>
    </source>
</evidence>
<dbReference type="STRING" id="574087.Acear_0602"/>
<keyword evidence="3 6" id="KW-0346">Stress response</keyword>
<dbReference type="InterPro" id="IPR036388">
    <property type="entry name" value="WH-like_DNA-bd_sf"/>
</dbReference>
<dbReference type="KEGG" id="aar:Acear_0602"/>
<dbReference type="InterPro" id="IPR002571">
    <property type="entry name" value="HrcA"/>
</dbReference>
<dbReference type="HOGENOM" id="CLU_050019_1_0_9"/>
<dbReference type="eggNOG" id="COG1420">
    <property type="taxonomic scope" value="Bacteria"/>
</dbReference>
<comment type="function">
    <text evidence="5 6">Negative regulator of class I heat shock genes (grpE-dnaK-dnaJ and groELS operons). Prevents heat-shock induction of these operons.</text>
</comment>
<dbReference type="InterPro" id="IPR023120">
    <property type="entry name" value="WHTH_transcript_rep_HrcA_IDD"/>
</dbReference>
<dbReference type="GO" id="GO:0045892">
    <property type="term" value="P:negative regulation of DNA-templated transcription"/>
    <property type="evidence" value="ECO:0007669"/>
    <property type="project" value="UniProtKB-UniRule"/>
</dbReference>
<dbReference type="InterPro" id="IPR036390">
    <property type="entry name" value="WH_DNA-bd_sf"/>
</dbReference>
<dbReference type="SUPFAM" id="SSF55781">
    <property type="entry name" value="GAF domain-like"/>
    <property type="match status" value="1"/>
</dbReference>
<sequence>MLEMTDRKKDVLKAIINEYVMTAEPVGSRTLARRYDFGVSSATIRNEMADLEEMGYLEKPHKSAGRIPSDKGYRFYVDTLMELRDISKQQRKKIKDNYESKAKEIHDIIKQTSDMLSELTHYTSLVLTPQVQDSVFQKLKLIPLDSRHMLLILMTDIGVVQNKVVVMPGELSRSELQKISRYLNENLEGLSLSGIDKDLLNNLEKNLINQLDILVSDLGFLADDLFRVSLDEKIYLGGTTNILEQPEFNDIRKVKAVLRVLEKEELLYNILGKIYNSSEVEVIIGQENEFDEIKDCSMVTATYQLGDKAIGKIGVLGPTRMEYPNVVSKVKIVAQILSNMLDETERNK</sequence>